<dbReference type="InterPro" id="IPR031259">
    <property type="entry name" value="ILBP"/>
</dbReference>
<dbReference type="EMBL" id="OR238465">
    <property type="protein sequence ID" value="WLG17451.1"/>
    <property type="molecule type" value="mRNA"/>
</dbReference>
<dbReference type="PANTHER" id="PTHR11955">
    <property type="entry name" value="FATTY ACID BINDING PROTEIN"/>
    <property type="match status" value="1"/>
</dbReference>
<dbReference type="InterPro" id="IPR000463">
    <property type="entry name" value="Fatty_acid-bd"/>
</dbReference>
<dbReference type="Pfam" id="PF00061">
    <property type="entry name" value="Lipocalin"/>
    <property type="match status" value="1"/>
</dbReference>
<dbReference type="GO" id="GO:0008289">
    <property type="term" value="F:lipid binding"/>
    <property type="evidence" value="ECO:0007669"/>
    <property type="project" value="UniProtKB-KW"/>
</dbReference>
<dbReference type="Gene3D" id="2.40.128.20">
    <property type="match status" value="1"/>
</dbReference>
<evidence type="ECO:0000259" key="3">
    <source>
        <dbReference type="Pfam" id="PF00061"/>
    </source>
</evidence>
<name>A0AA49KFM2_9BILA</name>
<comment type="similarity">
    <text evidence="1">Belongs to the calycin superfamily. Fatty-acid binding protein (FABP) family.</text>
</comment>
<evidence type="ECO:0000313" key="4">
    <source>
        <dbReference type="EMBL" id="WLG17451.1"/>
    </source>
</evidence>
<dbReference type="AlphaFoldDB" id="A0AA49KFM2"/>
<accession>A0AA49KFM2</accession>
<sequence>MSELNGTWILESKENFEEFLKALGVGLVLRKIAKKITPTLIINGEANKWSVKMRSTFKNLEYNFNLGEEFDDETIDGRKVKCLFKLEGNKLITEQRDFKTKEIIATVEKFVDANDHMIEHLYAKNVVAKRIFKRVN</sequence>
<reference evidence="4" key="1">
    <citation type="submission" date="2023-07" db="EMBL/GenBank/DDBJ databases">
        <title>Effects of salinity on life history traits and fatty acid binding proteins of the marine rotifer Brachionus plicatilis.</title>
        <authorList>
            <person name="Lee M.-C."/>
        </authorList>
    </citation>
    <scope>NUCLEOTIDE SEQUENCE</scope>
</reference>
<dbReference type="InterPro" id="IPR012674">
    <property type="entry name" value="Calycin"/>
</dbReference>
<evidence type="ECO:0000256" key="2">
    <source>
        <dbReference type="ARBA" id="ARBA00023121"/>
    </source>
</evidence>
<dbReference type="PRINTS" id="PR00178">
    <property type="entry name" value="FATTYACIDBP"/>
</dbReference>
<proteinExistence type="evidence at transcript level"/>
<evidence type="ECO:0000256" key="1">
    <source>
        <dbReference type="ARBA" id="ARBA00008390"/>
    </source>
</evidence>
<dbReference type="FunFam" id="2.40.128.20:FF:000001">
    <property type="entry name" value="Fatty acid-binding protein, adipocyte"/>
    <property type="match status" value="1"/>
</dbReference>
<organism evidence="4">
    <name type="scientific">Brachionus koreanus</name>
    <dbReference type="NCBI Taxonomy" id="1199090"/>
    <lineage>
        <taxon>Eukaryota</taxon>
        <taxon>Metazoa</taxon>
        <taxon>Spiralia</taxon>
        <taxon>Gnathifera</taxon>
        <taxon>Rotifera</taxon>
        <taxon>Eurotatoria</taxon>
        <taxon>Monogononta</taxon>
        <taxon>Pseudotrocha</taxon>
        <taxon>Ploima</taxon>
        <taxon>Brachionidae</taxon>
        <taxon>Brachionus</taxon>
    </lineage>
</organism>
<protein>
    <submittedName>
        <fullName evidence="4">Fatty acid-binding protein D</fullName>
    </submittedName>
</protein>
<dbReference type="SUPFAM" id="SSF50814">
    <property type="entry name" value="Lipocalins"/>
    <property type="match status" value="1"/>
</dbReference>
<dbReference type="InterPro" id="IPR000566">
    <property type="entry name" value="Lipocln_cytosolic_FA-bd_dom"/>
</dbReference>
<dbReference type="CDD" id="cd00742">
    <property type="entry name" value="FABP"/>
    <property type="match status" value="1"/>
</dbReference>
<keyword evidence="2" id="KW-0446">Lipid-binding</keyword>
<feature type="domain" description="Lipocalin/cytosolic fatty-acid binding" evidence="3">
    <location>
        <begin position="5"/>
        <end position="104"/>
    </location>
</feature>